<evidence type="ECO:0000313" key="3">
    <source>
        <dbReference type="EMBL" id="KKS96928.1"/>
    </source>
</evidence>
<accession>A0A0G1GDG7</accession>
<evidence type="ECO:0000256" key="1">
    <source>
        <dbReference type="SAM" id="MobiDB-lite"/>
    </source>
</evidence>
<feature type="compositionally biased region" description="Pro residues" evidence="1">
    <location>
        <begin position="257"/>
        <end position="275"/>
    </location>
</feature>
<feature type="region of interest" description="Disordered" evidence="1">
    <location>
        <begin position="237"/>
        <end position="275"/>
    </location>
</feature>
<evidence type="ECO:0000313" key="4">
    <source>
        <dbReference type="Proteomes" id="UP000034090"/>
    </source>
</evidence>
<reference evidence="3 4" key="1">
    <citation type="journal article" date="2015" name="Nature">
        <title>rRNA introns, odd ribosomes, and small enigmatic genomes across a large radiation of phyla.</title>
        <authorList>
            <person name="Brown C.T."/>
            <person name="Hug L.A."/>
            <person name="Thomas B.C."/>
            <person name="Sharon I."/>
            <person name="Castelle C.J."/>
            <person name="Singh A."/>
            <person name="Wilkins M.J."/>
            <person name="Williams K.H."/>
            <person name="Banfield J.F."/>
        </authorList>
    </citation>
    <scope>NUCLEOTIDE SEQUENCE [LARGE SCALE GENOMIC DNA]</scope>
</reference>
<dbReference type="Pfam" id="PF04773">
    <property type="entry name" value="FecR"/>
    <property type="match status" value="1"/>
</dbReference>
<dbReference type="STRING" id="1618578.UV74_C0013G0050"/>
<organism evidence="3 4">
    <name type="scientific">Candidatus Woesebacteria bacterium GW2011_GWB1_43_14</name>
    <dbReference type="NCBI Taxonomy" id="1618578"/>
    <lineage>
        <taxon>Bacteria</taxon>
        <taxon>Candidatus Woeseibacteriota</taxon>
    </lineage>
</organism>
<evidence type="ECO:0000259" key="2">
    <source>
        <dbReference type="Pfam" id="PF04773"/>
    </source>
</evidence>
<dbReference type="PANTHER" id="PTHR38731:SF1">
    <property type="entry name" value="FECR PROTEIN DOMAIN-CONTAINING PROTEIN"/>
    <property type="match status" value="1"/>
</dbReference>
<dbReference type="Proteomes" id="UP000034090">
    <property type="component" value="Unassembled WGS sequence"/>
</dbReference>
<dbReference type="AlphaFoldDB" id="A0A0G1GDG7"/>
<gene>
    <name evidence="3" type="ORF">UV74_C0013G0050</name>
</gene>
<comment type="caution">
    <text evidence="3">The sequence shown here is derived from an EMBL/GenBank/DDBJ whole genome shotgun (WGS) entry which is preliminary data.</text>
</comment>
<feature type="domain" description="FecR protein" evidence="2">
    <location>
        <begin position="86"/>
        <end position="170"/>
    </location>
</feature>
<dbReference type="EMBL" id="LCFQ01000013">
    <property type="protein sequence ID" value="KKS96928.1"/>
    <property type="molecule type" value="Genomic_DNA"/>
</dbReference>
<proteinExistence type="predicted"/>
<dbReference type="PANTHER" id="PTHR38731">
    <property type="entry name" value="LIPL45-RELATED LIPOPROTEIN-RELATED"/>
    <property type="match status" value="1"/>
</dbReference>
<protein>
    <submittedName>
        <fullName evidence="3">Hemolysin-type calcium-binding region</fullName>
    </submittedName>
</protein>
<name>A0A0G1GDG7_9BACT</name>
<feature type="compositionally biased region" description="Basic and acidic residues" evidence="1">
    <location>
        <begin position="237"/>
        <end position="247"/>
    </location>
</feature>
<sequence>MARISFPRTIKKYKKTFSLIAGIIALIVLFLLLKPKQAEEIVETPKEDIVPTAIIEIFEGSPEVKLPNKEFKLAQNGIEIPAGTIVKTDDKSRAQILYVNKSVTRLDFNTEITLIDLDNDEFKAKVKLTNGGIWSRVAKLLGKESYETETDKLVATVRGTSYGHIITEKGNKIITTKSEVEGECINLSQKATVPFDKKLVFDCTNNKTLFPSTILYSDKDEWYMFNLEKDEELNEKYGEGTYDDQKKVLGTSTPKSTPTPTPTSTPTPAPSVTPTPTPNPIITSHDDKNCFEYNCSLIIFGNNFMNLKSVELINAKGVIDTGRISFSDTQIDSYFSKVPYGSYSVKVTTAYGSVTGGPISVKQPLLR</sequence>
<dbReference type="InterPro" id="IPR006860">
    <property type="entry name" value="FecR"/>
</dbReference>